<evidence type="ECO:0008006" key="3">
    <source>
        <dbReference type="Google" id="ProtNLM"/>
    </source>
</evidence>
<dbReference type="STRING" id="1238182.C882_4222"/>
<evidence type="ECO:0000313" key="1">
    <source>
        <dbReference type="EMBL" id="EKV30885.1"/>
    </source>
</evidence>
<dbReference type="Proteomes" id="UP000009881">
    <property type="component" value="Unassembled WGS sequence"/>
</dbReference>
<keyword evidence="2" id="KW-1185">Reference proteome</keyword>
<dbReference type="EMBL" id="ANHY01000007">
    <property type="protein sequence ID" value="EKV30885.1"/>
    <property type="molecule type" value="Genomic_DNA"/>
</dbReference>
<evidence type="ECO:0000313" key="2">
    <source>
        <dbReference type="Proteomes" id="UP000009881"/>
    </source>
</evidence>
<dbReference type="RefSeq" id="WP_009540330.1">
    <property type="nucleotide sequence ID" value="NZ_ANHY01000007.1"/>
</dbReference>
<dbReference type="OrthoDB" id="6402248at2"/>
<dbReference type="eggNOG" id="COG5186">
    <property type="taxonomic scope" value="Bacteria"/>
</dbReference>
<protein>
    <recommendedName>
        <fullName evidence="3">DUF4269 domain-containing protein</fullName>
    </recommendedName>
</protein>
<accession>K9GY00</accession>
<comment type="caution">
    <text evidence="1">The sequence shown here is derived from an EMBL/GenBank/DDBJ whole genome shotgun (WGS) entry which is preliminary data.</text>
</comment>
<name>K9GY00_9PROT</name>
<gene>
    <name evidence="1" type="ORF">C882_4222</name>
</gene>
<dbReference type="InterPro" id="IPR025365">
    <property type="entry name" value="DUF4269"/>
</dbReference>
<sequence>MTKARKTAPGQLGELASCHRVLDALGLRDALRPYRPRIVGSMPLGLRTADSDIDVLVEVSDLDAFATQMHETHGASDDFLMYRRPADDHGPEALVVRIETAAYPVEIYAQGRPTVEQIPYRHYAVLNRLLRLGGGDLREEVLARKEDGQRTEQAFAGALGLDGDASAALLALEHEPDSTLCDLLGAKEAA</sequence>
<dbReference type="Pfam" id="PF14091">
    <property type="entry name" value="DUF4269"/>
    <property type="match status" value="1"/>
</dbReference>
<reference evidence="1 2" key="1">
    <citation type="journal article" date="2013" name="Genome Announc.">
        <title>Draft Genome Sequence of an Alphaproteobacterium, Caenispirillum salinarum AK4(T), Isolated from a Solar Saltern.</title>
        <authorList>
            <person name="Khatri I."/>
            <person name="Singh A."/>
            <person name="Korpole S."/>
            <person name="Pinnaka A.K."/>
            <person name="Subramanian S."/>
        </authorList>
    </citation>
    <scope>NUCLEOTIDE SEQUENCE [LARGE SCALE GENOMIC DNA]</scope>
    <source>
        <strain evidence="1 2">AK4</strain>
    </source>
</reference>
<dbReference type="AlphaFoldDB" id="K9GY00"/>
<proteinExistence type="predicted"/>
<organism evidence="1 2">
    <name type="scientific">Caenispirillum salinarum AK4</name>
    <dbReference type="NCBI Taxonomy" id="1238182"/>
    <lineage>
        <taxon>Bacteria</taxon>
        <taxon>Pseudomonadati</taxon>
        <taxon>Pseudomonadota</taxon>
        <taxon>Alphaproteobacteria</taxon>
        <taxon>Rhodospirillales</taxon>
        <taxon>Novispirillaceae</taxon>
        <taxon>Caenispirillum</taxon>
    </lineage>
</organism>